<gene>
    <name evidence="2" type="ORF">MGAL_10B017819</name>
</gene>
<sequence length="100" mass="12115">MFLVTEEDGNQFCQKEKISQLKDSFRNTDLNQTKKELENEKHVTQDTQKDWRKRKKRAVEDTEGERTQDTQTDQKRRTNNTVKLLKKKTLKILKKTFYYT</sequence>
<accession>A0A8B6GKV4</accession>
<keyword evidence="3" id="KW-1185">Reference proteome</keyword>
<comment type="caution">
    <text evidence="2">The sequence shown here is derived from an EMBL/GenBank/DDBJ whole genome shotgun (WGS) entry which is preliminary data.</text>
</comment>
<evidence type="ECO:0000256" key="1">
    <source>
        <dbReference type="SAM" id="MobiDB-lite"/>
    </source>
</evidence>
<feature type="region of interest" description="Disordered" evidence="1">
    <location>
        <begin position="30"/>
        <end position="79"/>
    </location>
</feature>
<feature type="compositionally biased region" description="Basic and acidic residues" evidence="1">
    <location>
        <begin position="58"/>
        <end position="76"/>
    </location>
</feature>
<evidence type="ECO:0000313" key="2">
    <source>
        <dbReference type="EMBL" id="VDI65417.1"/>
    </source>
</evidence>
<reference evidence="2" key="1">
    <citation type="submission" date="2018-11" db="EMBL/GenBank/DDBJ databases">
        <authorList>
            <person name="Alioto T."/>
            <person name="Alioto T."/>
        </authorList>
    </citation>
    <scope>NUCLEOTIDE SEQUENCE</scope>
</reference>
<name>A0A8B6GKV4_MYTGA</name>
<dbReference type="Proteomes" id="UP000596742">
    <property type="component" value="Unassembled WGS sequence"/>
</dbReference>
<evidence type="ECO:0000313" key="3">
    <source>
        <dbReference type="Proteomes" id="UP000596742"/>
    </source>
</evidence>
<protein>
    <submittedName>
        <fullName evidence="2">Uncharacterized protein</fullName>
    </submittedName>
</protein>
<dbReference type="EMBL" id="UYJE01008622">
    <property type="protein sequence ID" value="VDI65417.1"/>
    <property type="molecule type" value="Genomic_DNA"/>
</dbReference>
<feature type="compositionally biased region" description="Basic and acidic residues" evidence="1">
    <location>
        <begin position="30"/>
        <end position="50"/>
    </location>
</feature>
<organism evidence="2 3">
    <name type="scientific">Mytilus galloprovincialis</name>
    <name type="common">Mediterranean mussel</name>
    <dbReference type="NCBI Taxonomy" id="29158"/>
    <lineage>
        <taxon>Eukaryota</taxon>
        <taxon>Metazoa</taxon>
        <taxon>Spiralia</taxon>
        <taxon>Lophotrochozoa</taxon>
        <taxon>Mollusca</taxon>
        <taxon>Bivalvia</taxon>
        <taxon>Autobranchia</taxon>
        <taxon>Pteriomorphia</taxon>
        <taxon>Mytilida</taxon>
        <taxon>Mytiloidea</taxon>
        <taxon>Mytilidae</taxon>
        <taxon>Mytilinae</taxon>
        <taxon>Mytilus</taxon>
    </lineage>
</organism>
<proteinExistence type="predicted"/>
<dbReference type="AlphaFoldDB" id="A0A8B6GKV4"/>